<keyword evidence="9 10" id="KW-0472">Membrane</keyword>
<dbReference type="InterPro" id="IPR044857">
    <property type="entry name" value="T7SS_EccB_R1"/>
</dbReference>
<dbReference type="Proteomes" id="UP001205740">
    <property type="component" value="Unassembled WGS sequence"/>
</dbReference>
<keyword evidence="3" id="KW-1003">Cell membrane</keyword>
<gene>
    <name evidence="11" type="ORF">LX12_004017</name>
</gene>
<evidence type="ECO:0000313" key="12">
    <source>
        <dbReference type="Proteomes" id="UP001205740"/>
    </source>
</evidence>
<evidence type="ECO:0000256" key="1">
    <source>
        <dbReference type="ARBA" id="ARBA00004162"/>
    </source>
</evidence>
<dbReference type="Gene3D" id="2.40.50.910">
    <property type="entry name" value="Type VII secretion system EccB, repeat 3 domain"/>
    <property type="match status" value="1"/>
</dbReference>
<accession>A0ABT1H864</accession>
<keyword evidence="6" id="KW-0378">Hydrolase</keyword>
<dbReference type="InterPro" id="IPR042485">
    <property type="entry name" value="T7SS_EccB_R3"/>
</dbReference>
<name>A0ABT1H864_9NOCA</name>
<dbReference type="RefSeq" id="WP_253656380.1">
    <property type="nucleotide sequence ID" value="NZ_BAAAOE010000006.1"/>
</dbReference>
<evidence type="ECO:0000256" key="9">
    <source>
        <dbReference type="ARBA" id="ARBA00023136"/>
    </source>
</evidence>
<evidence type="ECO:0000256" key="7">
    <source>
        <dbReference type="ARBA" id="ARBA00022840"/>
    </source>
</evidence>
<evidence type="ECO:0000256" key="3">
    <source>
        <dbReference type="ARBA" id="ARBA00022475"/>
    </source>
</evidence>
<comment type="similarity">
    <text evidence="2">Belongs to the EccB family.</text>
</comment>
<comment type="subcellular location">
    <subcellularLocation>
        <location evidence="1">Cell membrane</location>
        <topology evidence="1">Single-pass membrane protein</topology>
    </subcellularLocation>
</comment>
<dbReference type="NCBIfam" id="TIGR03919">
    <property type="entry name" value="T7SS_EccB"/>
    <property type="match status" value="1"/>
</dbReference>
<dbReference type="Gene3D" id="3.30.2390.20">
    <property type="entry name" value="Type VII secretion system EccB, repeat 1 domain"/>
    <property type="match status" value="1"/>
</dbReference>
<protein>
    <submittedName>
        <fullName evidence="11">Type VII secretion protein EccB</fullName>
    </submittedName>
</protein>
<dbReference type="PANTHER" id="PTHR40765">
    <property type="entry name" value="ESX-2 SECRETION SYSTEM ATPASE ECCB2"/>
    <property type="match status" value="1"/>
</dbReference>
<keyword evidence="5" id="KW-0547">Nucleotide-binding</keyword>
<comment type="caution">
    <text evidence="11">The sequence shown here is derived from an EMBL/GenBank/DDBJ whole genome shotgun (WGS) entry which is preliminary data.</text>
</comment>
<feature type="transmembrane region" description="Helical" evidence="10">
    <location>
        <begin position="40"/>
        <end position="63"/>
    </location>
</feature>
<keyword evidence="7" id="KW-0067">ATP-binding</keyword>
<evidence type="ECO:0000256" key="5">
    <source>
        <dbReference type="ARBA" id="ARBA00022741"/>
    </source>
</evidence>
<proteinExistence type="inferred from homology"/>
<evidence type="ECO:0000256" key="4">
    <source>
        <dbReference type="ARBA" id="ARBA00022692"/>
    </source>
</evidence>
<keyword evidence="12" id="KW-1185">Reference proteome</keyword>
<evidence type="ECO:0000256" key="6">
    <source>
        <dbReference type="ARBA" id="ARBA00022801"/>
    </source>
</evidence>
<reference evidence="11 12" key="1">
    <citation type="submission" date="2022-06" db="EMBL/GenBank/DDBJ databases">
        <title>Genomic Encyclopedia of Archaeal and Bacterial Type Strains, Phase II (KMG-II): from individual species to whole genera.</title>
        <authorList>
            <person name="Goeker M."/>
        </authorList>
    </citation>
    <scope>NUCLEOTIDE SEQUENCE [LARGE SCALE GENOMIC DNA]</scope>
    <source>
        <strain evidence="11 12">DSM 45037</strain>
    </source>
</reference>
<keyword evidence="8 10" id="KW-1133">Transmembrane helix</keyword>
<evidence type="ECO:0000256" key="10">
    <source>
        <dbReference type="SAM" id="Phobius"/>
    </source>
</evidence>
<keyword evidence="4 10" id="KW-0812">Transmembrane</keyword>
<dbReference type="PANTHER" id="PTHR40765:SF2">
    <property type="entry name" value="ESX-2 SECRETION SYSTEM ATPASE ECCB2"/>
    <property type="match status" value="1"/>
</dbReference>
<dbReference type="Pfam" id="PF05108">
    <property type="entry name" value="T7SS_ESX1_EccB"/>
    <property type="match status" value="1"/>
</dbReference>
<evidence type="ECO:0000256" key="8">
    <source>
        <dbReference type="ARBA" id="ARBA00022989"/>
    </source>
</evidence>
<dbReference type="InterPro" id="IPR007795">
    <property type="entry name" value="T7SS_EccB"/>
</dbReference>
<organism evidence="11 12">
    <name type="scientific">Williamsia serinedens</name>
    <dbReference type="NCBI Taxonomy" id="391736"/>
    <lineage>
        <taxon>Bacteria</taxon>
        <taxon>Bacillati</taxon>
        <taxon>Actinomycetota</taxon>
        <taxon>Actinomycetes</taxon>
        <taxon>Mycobacteriales</taxon>
        <taxon>Nocardiaceae</taxon>
        <taxon>Williamsia</taxon>
    </lineage>
</organism>
<sequence>MAQRTTKSQVSGYRFLLRRLEHALVRRDVRMIHDPMSGHVKSLIAGLVLTLVVVGGAVAVSIFKPQGSVGDSTIVMSKQSGQLYVIVDGRLHPALNLASARLVAGKAEKPNSVSDSVLKDYPRGSQIGIPGAPSDLSATGGPGLSVWSVCDRLDEPRDPDGAPTVGVVAGTPAPGTGARALRASDALYVRNGDQYFVIYRGTRAQIDPDDLVVRQALGLQSVAARSVSPALLDAIPASRAIVAPRIPGAGDASRFALDGARVGSILRVSSLDTGAGQQDQLYVLLASGVQKVSPFVADLIRAATPTSGQPLTVSPGALTSIPPVSPLDVDGYPDTAPDEVDGTGQKALCFQWRKDGDAQASTTVALEPDFPVANAKALLPTVGARTDGLGADVTYVPPGTNYFVRTTGSDPGSTRAASDFLVADTGVRYGVPDASAVALGMPTPLAAPYPIVKLMPPGPALARNSALVERSDVAPDAGS</sequence>
<evidence type="ECO:0000313" key="11">
    <source>
        <dbReference type="EMBL" id="MCP2162805.1"/>
    </source>
</evidence>
<dbReference type="EMBL" id="JAMTCG010000008">
    <property type="protein sequence ID" value="MCP2162805.1"/>
    <property type="molecule type" value="Genomic_DNA"/>
</dbReference>
<evidence type="ECO:0000256" key="2">
    <source>
        <dbReference type="ARBA" id="ARBA00008149"/>
    </source>
</evidence>